<protein>
    <submittedName>
        <fullName evidence="1">Uncharacterized protein</fullName>
    </submittedName>
</protein>
<accession>A0A9Q3CG24</accession>
<dbReference type="Proteomes" id="UP000765509">
    <property type="component" value="Unassembled WGS sequence"/>
</dbReference>
<reference evidence="1" key="1">
    <citation type="submission" date="2021-03" db="EMBL/GenBank/DDBJ databases">
        <title>Draft genome sequence of rust myrtle Austropuccinia psidii MF-1, a brazilian biotype.</title>
        <authorList>
            <person name="Quecine M.C."/>
            <person name="Pachon D.M.R."/>
            <person name="Bonatelli M.L."/>
            <person name="Correr F.H."/>
            <person name="Franceschini L.M."/>
            <person name="Leite T.F."/>
            <person name="Margarido G.R.A."/>
            <person name="Almeida C.A."/>
            <person name="Ferrarezi J.A."/>
            <person name="Labate C.A."/>
        </authorList>
    </citation>
    <scope>NUCLEOTIDE SEQUENCE</scope>
    <source>
        <strain evidence="1">MF-1</strain>
    </source>
</reference>
<sequence>MILEHHHSHNSHQSLLPSRDEVFKSMKDAGGDNSVSSFHLLHGNVDFPPSSYNNDFLEKVWDEEEEPEEIETVMKIFPSYYHRYLDLLSKVKEEKIPPHCACDHHIKLEGSLPAVGVIYSLSNKESDTLRA</sequence>
<organism evidence="1 2">
    <name type="scientific">Austropuccinia psidii MF-1</name>
    <dbReference type="NCBI Taxonomy" id="1389203"/>
    <lineage>
        <taxon>Eukaryota</taxon>
        <taxon>Fungi</taxon>
        <taxon>Dikarya</taxon>
        <taxon>Basidiomycota</taxon>
        <taxon>Pucciniomycotina</taxon>
        <taxon>Pucciniomycetes</taxon>
        <taxon>Pucciniales</taxon>
        <taxon>Sphaerophragmiaceae</taxon>
        <taxon>Austropuccinia</taxon>
    </lineage>
</organism>
<gene>
    <name evidence="1" type="ORF">O181_021650</name>
</gene>
<evidence type="ECO:0000313" key="2">
    <source>
        <dbReference type="Proteomes" id="UP000765509"/>
    </source>
</evidence>
<dbReference type="AlphaFoldDB" id="A0A9Q3CG24"/>
<keyword evidence="2" id="KW-1185">Reference proteome</keyword>
<name>A0A9Q3CG24_9BASI</name>
<comment type="caution">
    <text evidence="1">The sequence shown here is derived from an EMBL/GenBank/DDBJ whole genome shotgun (WGS) entry which is preliminary data.</text>
</comment>
<dbReference type="EMBL" id="AVOT02006577">
    <property type="protein sequence ID" value="MBW0481935.1"/>
    <property type="molecule type" value="Genomic_DNA"/>
</dbReference>
<evidence type="ECO:0000313" key="1">
    <source>
        <dbReference type="EMBL" id="MBW0481935.1"/>
    </source>
</evidence>
<proteinExistence type="predicted"/>